<sequence length="418" mass="45331">MRITTAITSFHLIASAAAFTLHHVVSYPQKNISSKCSRTQKSNNNVSSSYLTMAANDDMNSNVAELTSALARIDKQWDKRESTRPSQMQGWTKLILEQDEDKTSAASTNNGQSEFVYLLEPESTPSMIIMFLGGAGLGQFPHIAYNSLLTSLSRKLNAAIVTAPYPLSLDHFSLSKTAGESLRKAIVQCEENGNYSPNLPKFYLGHSLGSKLLAIALAASGVRDVQGVGFMSYNNFGFKDTLSMVKGFADDLNGNGGFGGMGMSGINLDQILDFAGEAVNMLGFEFTPDPVTMDRIIEMKYNDDLQQKTRLFTFDDDDLDSSAGFVNACSKGSSPHSLSISKSQGNHLAPVFLKFGLDDLDLPEEAKPFVDDAVNGFQSASFGDETAMNEAVDEIVNWIMGKEPSRPARIAAAVEKDS</sequence>
<reference evidence="2 3" key="1">
    <citation type="journal article" date="2021" name="Sci. Rep.">
        <title>The genome of the diatom Chaetoceros tenuissimus carries an ancient integrated fragment of an extant virus.</title>
        <authorList>
            <person name="Hongo Y."/>
            <person name="Kimura K."/>
            <person name="Takaki Y."/>
            <person name="Yoshida Y."/>
            <person name="Baba S."/>
            <person name="Kobayashi G."/>
            <person name="Nagasaki K."/>
            <person name="Hano T."/>
            <person name="Tomaru Y."/>
        </authorList>
    </citation>
    <scope>NUCLEOTIDE SEQUENCE [LARGE SCALE GENOMIC DNA]</scope>
    <source>
        <strain evidence="2 3">NIES-3715</strain>
    </source>
</reference>
<dbReference type="AlphaFoldDB" id="A0AAD3CEX2"/>
<gene>
    <name evidence="2" type="ORF">CTEN210_01331</name>
</gene>
<evidence type="ECO:0000313" key="2">
    <source>
        <dbReference type="EMBL" id="GFH44857.1"/>
    </source>
</evidence>
<dbReference type="PANTHER" id="PTHR34127">
    <property type="entry name" value="OS04G0405600 PROTEIN"/>
    <property type="match status" value="1"/>
</dbReference>
<keyword evidence="1" id="KW-0732">Signal</keyword>
<proteinExistence type="predicted"/>
<evidence type="ECO:0000313" key="3">
    <source>
        <dbReference type="Proteomes" id="UP001054902"/>
    </source>
</evidence>
<comment type="caution">
    <text evidence="2">The sequence shown here is derived from an EMBL/GenBank/DDBJ whole genome shotgun (WGS) entry which is preliminary data.</text>
</comment>
<organism evidence="2 3">
    <name type="scientific">Chaetoceros tenuissimus</name>
    <dbReference type="NCBI Taxonomy" id="426638"/>
    <lineage>
        <taxon>Eukaryota</taxon>
        <taxon>Sar</taxon>
        <taxon>Stramenopiles</taxon>
        <taxon>Ochrophyta</taxon>
        <taxon>Bacillariophyta</taxon>
        <taxon>Coscinodiscophyceae</taxon>
        <taxon>Chaetocerotophycidae</taxon>
        <taxon>Chaetocerotales</taxon>
        <taxon>Chaetocerotaceae</taxon>
        <taxon>Chaetoceros</taxon>
    </lineage>
</organism>
<dbReference type="InterPro" id="IPR010765">
    <property type="entry name" value="DUF1350"/>
</dbReference>
<dbReference type="Pfam" id="PF07082">
    <property type="entry name" value="DUF1350"/>
    <property type="match status" value="1"/>
</dbReference>
<evidence type="ECO:0000256" key="1">
    <source>
        <dbReference type="SAM" id="SignalP"/>
    </source>
</evidence>
<keyword evidence="3" id="KW-1185">Reference proteome</keyword>
<feature type="signal peptide" evidence="1">
    <location>
        <begin position="1"/>
        <end position="18"/>
    </location>
</feature>
<dbReference type="EMBL" id="BLLK01000020">
    <property type="protein sequence ID" value="GFH44857.1"/>
    <property type="molecule type" value="Genomic_DNA"/>
</dbReference>
<accession>A0AAD3CEX2</accession>
<dbReference type="PANTHER" id="PTHR34127:SF1">
    <property type="entry name" value="OS04G0405600 PROTEIN"/>
    <property type="match status" value="1"/>
</dbReference>
<name>A0AAD3CEX2_9STRA</name>
<feature type="chain" id="PRO_5042133164" evidence="1">
    <location>
        <begin position="19"/>
        <end position="418"/>
    </location>
</feature>
<protein>
    <submittedName>
        <fullName evidence="2">Uncharacterized protein</fullName>
    </submittedName>
</protein>
<dbReference type="Proteomes" id="UP001054902">
    <property type="component" value="Unassembled WGS sequence"/>
</dbReference>